<gene>
    <name evidence="3" type="ORF">Bpfe_027853</name>
</gene>
<feature type="transmembrane region" description="Helical" evidence="2">
    <location>
        <begin position="12"/>
        <end position="35"/>
    </location>
</feature>
<reference evidence="3" key="2">
    <citation type="submission" date="2023-04" db="EMBL/GenBank/DDBJ databases">
        <authorList>
            <person name="Bu L."/>
            <person name="Lu L."/>
            <person name="Laidemitt M.R."/>
            <person name="Zhang S.M."/>
            <person name="Mutuku M."/>
            <person name="Mkoji G."/>
            <person name="Steinauer M."/>
            <person name="Loker E.S."/>
        </authorList>
    </citation>
    <scope>NUCLEOTIDE SEQUENCE</scope>
    <source>
        <strain evidence="3">KasaAsao</strain>
        <tissue evidence="3">Whole Snail</tissue>
    </source>
</reference>
<dbReference type="AlphaFoldDB" id="A0AAD8AUL1"/>
<feature type="region of interest" description="Disordered" evidence="1">
    <location>
        <begin position="95"/>
        <end position="119"/>
    </location>
</feature>
<sequence>MTQSELKGITAVAAFGVLVYLRVWITAPLAINAPLNDFLLMRQLLEYPDVNISSVTSKKLGLHLWYISEELVALALFDSRVPAETKKLMLAAMENAAPEHPPKRPRVETSAFTNSKGLE</sequence>
<keyword evidence="4" id="KW-1185">Reference proteome</keyword>
<accession>A0AAD8AUL1</accession>
<keyword evidence="2" id="KW-1133">Transmembrane helix</keyword>
<protein>
    <submittedName>
        <fullName evidence="3">Uncharacterized protein</fullName>
    </submittedName>
</protein>
<evidence type="ECO:0000256" key="2">
    <source>
        <dbReference type="SAM" id="Phobius"/>
    </source>
</evidence>
<dbReference type="Proteomes" id="UP001233172">
    <property type="component" value="Unassembled WGS sequence"/>
</dbReference>
<keyword evidence="2" id="KW-0812">Transmembrane</keyword>
<dbReference type="EMBL" id="JASAOG010000234">
    <property type="protein sequence ID" value="KAK0042703.1"/>
    <property type="molecule type" value="Genomic_DNA"/>
</dbReference>
<evidence type="ECO:0000256" key="1">
    <source>
        <dbReference type="SAM" id="MobiDB-lite"/>
    </source>
</evidence>
<comment type="caution">
    <text evidence="3">The sequence shown here is derived from an EMBL/GenBank/DDBJ whole genome shotgun (WGS) entry which is preliminary data.</text>
</comment>
<keyword evidence="2" id="KW-0472">Membrane</keyword>
<organism evidence="3 4">
    <name type="scientific">Biomphalaria pfeifferi</name>
    <name type="common">Bloodfluke planorb</name>
    <name type="synonym">Freshwater snail</name>
    <dbReference type="NCBI Taxonomy" id="112525"/>
    <lineage>
        <taxon>Eukaryota</taxon>
        <taxon>Metazoa</taxon>
        <taxon>Spiralia</taxon>
        <taxon>Lophotrochozoa</taxon>
        <taxon>Mollusca</taxon>
        <taxon>Gastropoda</taxon>
        <taxon>Heterobranchia</taxon>
        <taxon>Euthyneura</taxon>
        <taxon>Panpulmonata</taxon>
        <taxon>Hygrophila</taxon>
        <taxon>Lymnaeoidea</taxon>
        <taxon>Planorbidae</taxon>
        <taxon>Biomphalaria</taxon>
    </lineage>
</organism>
<evidence type="ECO:0000313" key="4">
    <source>
        <dbReference type="Proteomes" id="UP001233172"/>
    </source>
</evidence>
<name>A0AAD8AUL1_BIOPF</name>
<reference evidence="3" key="1">
    <citation type="journal article" date="2023" name="PLoS Negl. Trop. Dis.">
        <title>A genome sequence for Biomphalaria pfeifferi, the major vector snail for the human-infecting parasite Schistosoma mansoni.</title>
        <authorList>
            <person name="Bu L."/>
            <person name="Lu L."/>
            <person name="Laidemitt M.R."/>
            <person name="Zhang S.M."/>
            <person name="Mutuku M."/>
            <person name="Mkoji G."/>
            <person name="Steinauer M."/>
            <person name="Loker E.S."/>
        </authorList>
    </citation>
    <scope>NUCLEOTIDE SEQUENCE</scope>
    <source>
        <strain evidence="3">KasaAsao</strain>
    </source>
</reference>
<evidence type="ECO:0000313" key="3">
    <source>
        <dbReference type="EMBL" id="KAK0042703.1"/>
    </source>
</evidence>
<feature type="compositionally biased region" description="Polar residues" evidence="1">
    <location>
        <begin position="110"/>
        <end position="119"/>
    </location>
</feature>
<proteinExistence type="predicted"/>